<evidence type="ECO:0000313" key="1">
    <source>
        <dbReference type="EMBL" id="KAG7493630.1"/>
    </source>
</evidence>
<reference evidence="1 2" key="1">
    <citation type="journal article" date="2021" name="Sci. Rep.">
        <title>Chromosome anchoring in Senegalese sole (Solea senegalensis) reveals sex-associated markers and genome rearrangements in flatfish.</title>
        <authorList>
            <person name="Guerrero-Cozar I."/>
            <person name="Gomez-Garrido J."/>
            <person name="Berbel C."/>
            <person name="Martinez-Blanch J.F."/>
            <person name="Alioto T."/>
            <person name="Claros M.G."/>
            <person name="Gagnaire P.A."/>
            <person name="Manchado M."/>
        </authorList>
    </citation>
    <scope>NUCLEOTIDE SEQUENCE [LARGE SCALE GENOMIC DNA]</scope>
    <source>
        <strain evidence="1">Sse05_10M</strain>
    </source>
</reference>
<name>A0AAV6QLS8_SOLSE</name>
<organism evidence="1 2">
    <name type="scientific">Solea senegalensis</name>
    <name type="common">Senegalese sole</name>
    <dbReference type="NCBI Taxonomy" id="28829"/>
    <lineage>
        <taxon>Eukaryota</taxon>
        <taxon>Metazoa</taxon>
        <taxon>Chordata</taxon>
        <taxon>Craniata</taxon>
        <taxon>Vertebrata</taxon>
        <taxon>Euteleostomi</taxon>
        <taxon>Actinopterygii</taxon>
        <taxon>Neopterygii</taxon>
        <taxon>Teleostei</taxon>
        <taxon>Neoteleostei</taxon>
        <taxon>Acanthomorphata</taxon>
        <taxon>Carangaria</taxon>
        <taxon>Pleuronectiformes</taxon>
        <taxon>Pleuronectoidei</taxon>
        <taxon>Soleidae</taxon>
        <taxon>Solea</taxon>
    </lineage>
</organism>
<evidence type="ECO:0000313" key="2">
    <source>
        <dbReference type="Proteomes" id="UP000693946"/>
    </source>
</evidence>
<protein>
    <submittedName>
        <fullName evidence="1">Uncharacterized protein</fullName>
    </submittedName>
</protein>
<dbReference type="Proteomes" id="UP000693946">
    <property type="component" value="Linkage Group LG4"/>
</dbReference>
<comment type="caution">
    <text evidence="1">The sequence shown here is derived from an EMBL/GenBank/DDBJ whole genome shotgun (WGS) entry which is preliminary data.</text>
</comment>
<accession>A0AAV6QLS8</accession>
<dbReference type="EMBL" id="JAGKHQ010000016">
    <property type="protein sequence ID" value="KAG7493630.1"/>
    <property type="molecule type" value="Genomic_DNA"/>
</dbReference>
<gene>
    <name evidence="1" type="ORF">JOB18_013321</name>
</gene>
<keyword evidence="2" id="KW-1185">Reference proteome</keyword>
<dbReference type="AlphaFoldDB" id="A0AAV6QLS8"/>
<sequence length="130" mass="14475">MSVCFVLQDISGKKQLCGCTKERRKEWCCLRCDLLSHAFSLYTSSRARRRPFSSRSRDSVPSACAFSAAVTRCPPRRSKVNSLQQPPVKVNYVRNSCCSSQETPVVTSCGARDQKRGCCVEIVMSLNATN</sequence>
<proteinExistence type="predicted"/>